<evidence type="ECO:0000256" key="1">
    <source>
        <dbReference type="ARBA" id="ARBA00004651"/>
    </source>
</evidence>
<comment type="subcellular location">
    <subcellularLocation>
        <location evidence="1 7">Cell membrane</location>
        <topology evidence="1 7">Multi-pass membrane protein</topology>
    </subcellularLocation>
</comment>
<sequence length="488" mass="49368">MAAALVVALLTAGAVCARTLLRGARRRLDDRGGPGGGAAVLAALPEFLTGSVLAVVVGVHLGWLPALGWYGPRWTVLPALALGLPAGALLGRMLDDLLPGAFAEPWALAAAARGTLGRTVARRAVRRCVPGLLPNVGLFVVGLTGGAVAVEQIFDIPGLGRTTLQAAVAQDLPVLQAGTLALVLLAALAGACARLAARLLIGPALRDGALTSPHRPRRPEPRRTPLVLGAVLLAAVALGLPRDPLALDTAARLRPPSWAHPLGTDALGRDLLARLGHGAFTTLSLAVAISAVALVTGVLLGLLPRLSGPLVDTVNAIPAVLAGLLVAGVAGSGAATPALAVAAVAWVPLAAHTTALLEQERATTHITATRGLGATDGQLLRHEIFPALLPPVTRHALLRLPAVALALTSLGFLGLGAQPPDPEWGLLLAENQPYAERAPWAVLAPAAALALLGALAVTAAGGVRLPRPRTRAARRPEPAVATPAGETA</sequence>
<feature type="transmembrane region" description="Helical" evidence="7">
    <location>
        <begin position="132"/>
        <end position="154"/>
    </location>
</feature>
<comment type="similarity">
    <text evidence="7">Belongs to the binding-protein-dependent transport system permease family.</text>
</comment>
<feature type="transmembrane region" description="Helical" evidence="7">
    <location>
        <begin position="41"/>
        <end position="64"/>
    </location>
</feature>
<dbReference type="SUPFAM" id="SSF161098">
    <property type="entry name" value="MetI-like"/>
    <property type="match status" value="1"/>
</dbReference>
<name>A0ABW1AZF8_9ACTN</name>
<evidence type="ECO:0000256" key="8">
    <source>
        <dbReference type="SAM" id="MobiDB-lite"/>
    </source>
</evidence>
<dbReference type="EMBL" id="JBHSNZ010000001">
    <property type="protein sequence ID" value="MFC5806143.1"/>
    <property type="molecule type" value="Genomic_DNA"/>
</dbReference>
<feature type="region of interest" description="Disordered" evidence="8">
    <location>
        <begin position="467"/>
        <end position="488"/>
    </location>
</feature>
<evidence type="ECO:0000256" key="4">
    <source>
        <dbReference type="ARBA" id="ARBA00022692"/>
    </source>
</evidence>
<evidence type="ECO:0000259" key="9">
    <source>
        <dbReference type="PROSITE" id="PS50928"/>
    </source>
</evidence>
<dbReference type="InterPro" id="IPR050366">
    <property type="entry name" value="BP-dependent_transpt_permease"/>
</dbReference>
<dbReference type="InterPro" id="IPR035906">
    <property type="entry name" value="MetI-like_sf"/>
</dbReference>
<dbReference type="InterPro" id="IPR000515">
    <property type="entry name" value="MetI-like"/>
</dbReference>
<protein>
    <submittedName>
        <fullName evidence="10">ABC transporter permease subunit</fullName>
    </submittedName>
</protein>
<proteinExistence type="inferred from homology"/>
<organism evidence="10 11">
    <name type="scientific">Streptomyces heilongjiangensis</name>
    <dbReference type="NCBI Taxonomy" id="945052"/>
    <lineage>
        <taxon>Bacteria</taxon>
        <taxon>Bacillati</taxon>
        <taxon>Actinomycetota</taxon>
        <taxon>Actinomycetes</taxon>
        <taxon>Kitasatosporales</taxon>
        <taxon>Streptomycetaceae</taxon>
        <taxon>Streptomyces</taxon>
    </lineage>
</organism>
<accession>A0ABW1AZF8</accession>
<evidence type="ECO:0000256" key="6">
    <source>
        <dbReference type="ARBA" id="ARBA00023136"/>
    </source>
</evidence>
<evidence type="ECO:0000256" key="3">
    <source>
        <dbReference type="ARBA" id="ARBA00022475"/>
    </source>
</evidence>
<feature type="transmembrane region" description="Helical" evidence="7">
    <location>
        <begin position="224"/>
        <end position="240"/>
    </location>
</feature>
<feature type="transmembrane region" description="Helical" evidence="7">
    <location>
        <begin position="76"/>
        <end position="94"/>
    </location>
</feature>
<dbReference type="Proteomes" id="UP001596112">
    <property type="component" value="Unassembled WGS sequence"/>
</dbReference>
<dbReference type="Pfam" id="PF00528">
    <property type="entry name" value="BPD_transp_1"/>
    <property type="match status" value="2"/>
</dbReference>
<dbReference type="RefSeq" id="WP_380965411.1">
    <property type="nucleotide sequence ID" value="NZ_JBHSNZ010000001.1"/>
</dbReference>
<dbReference type="Gene3D" id="1.10.3720.10">
    <property type="entry name" value="MetI-like"/>
    <property type="match status" value="1"/>
</dbReference>
<evidence type="ECO:0000313" key="10">
    <source>
        <dbReference type="EMBL" id="MFC5806143.1"/>
    </source>
</evidence>
<evidence type="ECO:0000256" key="7">
    <source>
        <dbReference type="RuleBase" id="RU363032"/>
    </source>
</evidence>
<dbReference type="PANTHER" id="PTHR43386:SF1">
    <property type="entry name" value="D,D-DIPEPTIDE TRANSPORT SYSTEM PERMEASE PROTEIN DDPC-RELATED"/>
    <property type="match status" value="1"/>
</dbReference>
<feature type="transmembrane region" description="Helical" evidence="7">
    <location>
        <begin position="438"/>
        <end position="465"/>
    </location>
</feature>
<evidence type="ECO:0000256" key="2">
    <source>
        <dbReference type="ARBA" id="ARBA00022448"/>
    </source>
</evidence>
<keyword evidence="5 7" id="KW-1133">Transmembrane helix</keyword>
<dbReference type="PROSITE" id="PS50928">
    <property type="entry name" value="ABC_TM1"/>
    <property type="match status" value="1"/>
</dbReference>
<feature type="transmembrane region" description="Helical" evidence="7">
    <location>
        <begin position="279"/>
        <end position="302"/>
    </location>
</feature>
<keyword evidence="11" id="KW-1185">Reference proteome</keyword>
<feature type="domain" description="ABC transmembrane type-1" evidence="9">
    <location>
        <begin position="275"/>
        <end position="461"/>
    </location>
</feature>
<evidence type="ECO:0000313" key="11">
    <source>
        <dbReference type="Proteomes" id="UP001596112"/>
    </source>
</evidence>
<keyword evidence="6 7" id="KW-0472">Membrane</keyword>
<feature type="transmembrane region" description="Helical" evidence="7">
    <location>
        <begin position="174"/>
        <end position="197"/>
    </location>
</feature>
<keyword evidence="2 7" id="KW-0813">Transport</keyword>
<dbReference type="PANTHER" id="PTHR43386">
    <property type="entry name" value="OLIGOPEPTIDE TRANSPORT SYSTEM PERMEASE PROTEIN APPC"/>
    <property type="match status" value="1"/>
</dbReference>
<comment type="caution">
    <text evidence="10">The sequence shown here is derived from an EMBL/GenBank/DDBJ whole genome shotgun (WGS) entry which is preliminary data.</text>
</comment>
<keyword evidence="4 7" id="KW-0812">Transmembrane</keyword>
<gene>
    <name evidence="10" type="ORF">ACFQGO_01210</name>
</gene>
<feature type="compositionally biased region" description="Low complexity" evidence="8">
    <location>
        <begin position="478"/>
        <end position="488"/>
    </location>
</feature>
<keyword evidence="3" id="KW-1003">Cell membrane</keyword>
<reference evidence="11" key="1">
    <citation type="journal article" date="2019" name="Int. J. Syst. Evol. Microbiol.">
        <title>The Global Catalogue of Microorganisms (GCM) 10K type strain sequencing project: providing services to taxonomists for standard genome sequencing and annotation.</title>
        <authorList>
            <consortium name="The Broad Institute Genomics Platform"/>
            <consortium name="The Broad Institute Genome Sequencing Center for Infectious Disease"/>
            <person name="Wu L."/>
            <person name="Ma J."/>
        </authorList>
    </citation>
    <scope>NUCLEOTIDE SEQUENCE [LARGE SCALE GENOMIC DNA]</scope>
    <source>
        <strain evidence="11">JCM 9918</strain>
    </source>
</reference>
<evidence type="ECO:0000256" key="5">
    <source>
        <dbReference type="ARBA" id="ARBA00022989"/>
    </source>
</evidence>